<sequence>MSVVNTPERSMQIQSSLTEPVSLRSAAASSFYSLEAEVLRQVAATGSRLAETIDGVEAAWLRISGSAKEPNLHASFILAQGSAADRTMAAVGERVFPRLEFILGAPFLEQRISFTISSHSDMTIGSPHAALPARQFGGPA</sequence>
<protein>
    <submittedName>
        <fullName evidence="1">Uncharacterized protein</fullName>
    </submittedName>
</protein>
<evidence type="ECO:0000313" key="1">
    <source>
        <dbReference type="EMBL" id="MDR6268011.1"/>
    </source>
</evidence>
<dbReference type="RefSeq" id="WP_309795390.1">
    <property type="nucleotide sequence ID" value="NZ_BAAAHY010000006.1"/>
</dbReference>
<dbReference type="EMBL" id="JAVDQF010000001">
    <property type="protein sequence ID" value="MDR6268011.1"/>
    <property type="molecule type" value="Genomic_DNA"/>
</dbReference>
<comment type="caution">
    <text evidence="1">The sequence shown here is derived from an EMBL/GenBank/DDBJ whole genome shotgun (WGS) entry which is preliminary data.</text>
</comment>
<name>A0ABU1J997_9MICC</name>
<reference evidence="1 2" key="1">
    <citation type="submission" date="2023-07" db="EMBL/GenBank/DDBJ databases">
        <title>Sequencing the genomes of 1000 actinobacteria strains.</title>
        <authorList>
            <person name="Klenk H.-P."/>
        </authorList>
    </citation>
    <scope>NUCLEOTIDE SEQUENCE [LARGE SCALE GENOMIC DNA]</scope>
    <source>
        <strain evidence="1 2">DSM 14555</strain>
    </source>
</reference>
<proteinExistence type="predicted"/>
<dbReference type="Proteomes" id="UP001185069">
    <property type="component" value="Unassembled WGS sequence"/>
</dbReference>
<evidence type="ECO:0000313" key="2">
    <source>
        <dbReference type="Proteomes" id="UP001185069"/>
    </source>
</evidence>
<gene>
    <name evidence="1" type="ORF">JOE69_000249</name>
</gene>
<accession>A0ABU1J997</accession>
<keyword evidence="2" id="KW-1185">Reference proteome</keyword>
<organism evidence="1 2">
    <name type="scientific">Arthrobacter russicus</name>
    <dbReference type="NCBI Taxonomy" id="172040"/>
    <lineage>
        <taxon>Bacteria</taxon>
        <taxon>Bacillati</taxon>
        <taxon>Actinomycetota</taxon>
        <taxon>Actinomycetes</taxon>
        <taxon>Micrococcales</taxon>
        <taxon>Micrococcaceae</taxon>
        <taxon>Arthrobacter</taxon>
    </lineage>
</organism>